<dbReference type="Gene3D" id="3.10.350.10">
    <property type="entry name" value="LysM domain"/>
    <property type="match status" value="2"/>
</dbReference>
<dbReference type="EMBL" id="JBJHZY010000002">
    <property type="protein sequence ID" value="MFL0269109.1"/>
    <property type="molecule type" value="Genomic_DNA"/>
</dbReference>
<dbReference type="Pfam" id="PF01471">
    <property type="entry name" value="PG_binding_1"/>
    <property type="match status" value="2"/>
</dbReference>
<dbReference type="InterPro" id="IPR036365">
    <property type="entry name" value="PGBD-like_sf"/>
</dbReference>
<dbReference type="SUPFAM" id="SSF54106">
    <property type="entry name" value="LysM domain"/>
    <property type="match status" value="2"/>
</dbReference>
<dbReference type="InterPro" id="IPR036366">
    <property type="entry name" value="PGBDSf"/>
</dbReference>
<evidence type="ECO:0000259" key="1">
    <source>
        <dbReference type="PROSITE" id="PS51782"/>
    </source>
</evidence>
<protein>
    <submittedName>
        <fullName evidence="2">LysM peptidoglycan-binding domain-containing protein</fullName>
    </submittedName>
</protein>
<accession>A0ABW8TTT4</accession>
<dbReference type="SUPFAM" id="SSF47090">
    <property type="entry name" value="PGBD-like"/>
    <property type="match status" value="2"/>
</dbReference>
<sequence>MGTGNLIIQARTADNALPLVGVRVRIMDQEGTVLFNLTTDESGETEQISLYAVDRSLSLDPSYIGIPYSTYGLEAEAEGFNSLYIADVQIFDGENAIQHVALIPMLASQRIPLRHEIFIGRHALAMTEPRNQAGPLKEPTIFRHVIIPNPITVHLGTPDSYATNVQISFPDYIKNAASSEIYATWPQTSLEANIYAIITFALNRVFTQWYRSRGYNFDITNSTAYDQYFVYGRTIYESISRIVDKIFNQYIRRQGQIAPFFTAFCNGTTVTCPGLSQWGTVTLANQGLSTMQILRYYYPNDIEFSQTNIITGIIIAYPGTTLRLGSRGLAVQVIQTYLNRIRGNFPAIPLITDDPGVFGSSTQASVSTFQNVFSLTANGIVEQDTWNKISFIYVAVARLASLESEGTALGIGTIPPDSILRVGSSGVDVIILQYILSFISEFYPTIPGLTQDGILGSETVQAVIAFQQMKGLPANGIVAQSTWNALYDTYWGIKINVPIPEPGPGVIVYIVRPGDTLWSLAQRFNTTVDAIKALNNLTSDVLRIGQVLRIPSTVITYIVQPGDTLWSLAQRFNTTVEAIMTLNNLTSDRLMIGQTLLIRQ</sequence>
<feature type="domain" description="LysM" evidence="1">
    <location>
        <begin position="507"/>
        <end position="550"/>
    </location>
</feature>
<dbReference type="PROSITE" id="PS51782">
    <property type="entry name" value="LYSM"/>
    <property type="match status" value="2"/>
</dbReference>
<dbReference type="Pfam" id="PF01476">
    <property type="entry name" value="LysM"/>
    <property type="match status" value="2"/>
</dbReference>
<proteinExistence type="predicted"/>
<dbReference type="PANTHER" id="PTHR33734:SF22">
    <property type="entry name" value="MEMBRANE-BOUND LYTIC MUREIN TRANSGLYCOSYLASE D"/>
    <property type="match status" value="1"/>
</dbReference>
<dbReference type="InterPro" id="IPR002477">
    <property type="entry name" value="Peptidoglycan-bd-like"/>
</dbReference>
<evidence type="ECO:0000313" key="2">
    <source>
        <dbReference type="EMBL" id="MFL0269109.1"/>
    </source>
</evidence>
<dbReference type="Gene3D" id="1.10.101.10">
    <property type="entry name" value="PGBD-like superfamily/PGBD"/>
    <property type="match status" value="2"/>
</dbReference>
<reference evidence="2 3" key="1">
    <citation type="submission" date="2024-11" db="EMBL/GenBank/DDBJ databases">
        <authorList>
            <person name="Heng Y.C."/>
            <person name="Lim A.C.H."/>
            <person name="Lee J.K.Y."/>
            <person name="Kittelmann S."/>
        </authorList>
    </citation>
    <scope>NUCLEOTIDE SEQUENCE [LARGE SCALE GENOMIC DNA]</scope>
    <source>
        <strain evidence="2 3">WILCCON 0202</strain>
    </source>
</reference>
<feature type="domain" description="LysM" evidence="1">
    <location>
        <begin position="555"/>
        <end position="598"/>
    </location>
</feature>
<organism evidence="2 3">
    <name type="scientific">Candidatus Clostridium radicumherbarum</name>
    <dbReference type="NCBI Taxonomy" id="3381662"/>
    <lineage>
        <taxon>Bacteria</taxon>
        <taxon>Bacillati</taxon>
        <taxon>Bacillota</taxon>
        <taxon>Clostridia</taxon>
        <taxon>Eubacteriales</taxon>
        <taxon>Clostridiaceae</taxon>
        <taxon>Clostridium</taxon>
    </lineage>
</organism>
<dbReference type="SMART" id="SM00257">
    <property type="entry name" value="LysM"/>
    <property type="match status" value="2"/>
</dbReference>
<dbReference type="PANTHER" id="PTHR33734">
    <property type="entry name" value="LYSM DOMAIN-CONTAINING GPI-ANCHORED PROTEIN 2"/>
    <property type="match status" value="1"/>
</dbReference>
<dbReference type="InterPro" id="IPR018392">
    <property type="entry name" value="LysM"/>
</dbReference>
<evidence type="ECO:0000313" key="3">
    <source>
        <dbReference type="Proteomes" id="UP001623661"/>
    </source>
</evidence>
<dbReference type="RefSeq" id="WP_406765727.1">
    <property type="nucleotide sequence ID" value="NZ_JBJHZY010000002.1"/>
</dbReference>
<gene>
    <name evidence="2" type="ORF">ACJDUH_13505</name>
</gene>
<comment type="caution">
    <text evidence="2">The sequence shown here is derived from an EMBL/GenBank/DDBJ whole genome shotgun (WGS) entry which is preliminary data.</text>
</comment>
<dbReference type="CDD" id="cd00118">
    <property type="entry name" value="LysM"/>
    <property type="match status" value="2"/>
</dbReference>
<dbReference type="InterPro" id="IPR036779">
    <property type="entry name" value="LysM_dom_sf"/>
</dbReference>
<name>A0ABW8TTT4_9CLOT</name>
<dbReference type="Proteomes" id="UP001623661">
    <property type="component" value="Unassembled WGS sequence"/>
</dbReference>
<keyword evidence="3" id="KW-1185">Reference proteome</keyword>